<dbReference type="InterPro" id="IPR035093">
    <property type="entry name" value="RelE/ParE_toxin_dom_sf"/>
</dbReference>
<evidence type="ECO:0000313" key="4">
    <source>
        <dbReference type="Proteomes" id="UP001521209"/>
    </source>
</evidence>
<keyword evidence="4" id="KW-1185">Reference proteome</keyword>
<protein>
    <submittedName>
        <fullName evidence="3">Type II toxin-antitoxin system RelE/ParE family toxin</fullName>
    </submittedName>
</protein>
<comment type="caution">
    <text evidence="3">The sequence shown here is derived from an EMBL/GenBank/DDBJ whole genome shotgun (WGS) entry which is preliminary data.</text>
</comment>
<dbReference type="Gene3D" id="3.30.2310.20">
    <property type="entry name" value="RelE-like"/>
    <property type="match status" value="1"/>
</dbReference>
<keyword evidence="2" id="KW-1277">Toxin-antitoxin system</keyword>
<comment type="similarity">
    <text evidence="1">Belongs to the RelE toxin family.</text>
</comment>
<sequence length="105" mass="11682">MKTCTIVFTPEAQSQLAALHHHLATNATPDMAARYTEALITRCESLATLPRRAIARDDIRPGLRIMNYRKRTVIAFSIEADRVAIIGVFHGGQDYEAALEQDEGE</sequence>
<dbReference type="Proteomes" id="UP001521209">
    <property type="component" value="Unassembled WGS sequence"/>
</dbReference>
<evidence type="ECO:0000256" key="1">
    <source>
        <dbReference type="ARBA" id="ARBA00006226"/>
    </source>
</evidence>
<dbReference type="Pfam" id="PF05016">
    <property type="entry name" value="ParE_toxin"/>
    <property type="match status" value="1"/>
</dbReference>
<organism evidence="3 4">
    <name type="scientific">Acidiphilium iwatense</name>
    <dbReference type="NCBI Taxonomy" id="768198"/>
    <lineage>
        <taxon>Bacteria</taxon>
        <taxon>Pseudomonadati</taxon>
        <taxon>Pseudomonadota</taxon>
        <taxon>Alphaproteobacteria</taxon>
        <taxon>Acetobacterales</taxon>
        <taxon>Acidocellaceae</taxon>
        <taxon>Acidiphilium</taxon>
    </lineage>
</organism>
<dbReference type="PANTHER" id="PTHR33755:SF6">
    <property type="entry name" value="PLASMID STABILIZATION SYSTEM PROTEIN"/>
    <property type="match status" value="1"/>
</dbReference>
<dbReference type="InterPro" id="IPR051803">
    <property type="entry name" value="TA_system_RelE-like_toxin"/>
</dbReference>
<dbReference type="RefSeq" id="WP_235705814.1">
    <property type="nucleotide sequence ID" value="NZ_JAKGBZ010000058.1"/>
</dbReference>
<reference evidence="3 4" key="1">
    <citation type="submission" date="2022-01" db="EMBL/GenBank/DDBJ databases">
        <authorList>
            <person name="Won M."/>
            <person name="Kim S.-J."/>
            <person name="Kwon S.-W."/>
        </authorList>
    </citation>
    <scope>NUCLEOTIDE SEQUENCE [LARGE SCALE GENOMIC DNA]</scope>
    <source>
        <strain evidence="3 4">KCTC 23505</strain>
    </source>
</reference>
<evidence type="ECO:0000256" key="2">
    <source>
        <dbReference type="ARBA" id="ARBA00022649"/>
    </source>
</evidence>
<dbReference type="InterPro" id="IPR007712">
    <property type="entry name" value="RelE/ParE_toxin"/>
</dbReference>
<evidence type="ECO:0000313" key="3">
    <source>
        <dbReference type="EMBL" id="MCF3948533.1"/>
    </source>
</evidence>
<gene>
    <name evidence="3" type="ORF">L2A60_17845</name>
</gene>
<dbReference type="PANTHER" id="PTHR33755">
    <property type="entry name" value="TOXIN PARE1-RELATED"/>
    <property type="match status" value="1"/>
</dbReference>
<proteinExistence type="inferred from homology"/>
<accession>A0ABS9E0J0</accession>
<name>A0ABS9E0J0_9PROT</name>
<dbReference type="EMBL" id="JAKGBZ010000058">
    <property type="protein sequence ID" value="MCF3948533.1"/>
    <property type="molecule type" value="Genomic_DNA"/>
</dbReference>